<name>A0ABU2V6X1_9ACTN</name>
<protein>
    <submittedName>
        <fullName evidence="2">AMP-binding protein</fullName>
    </submittedName>
</protein>
<dbReference type="CDD" id="cd04433">
    <property type="entry name" value="AFD_class_I"/>
    <property type="match status" value="1"/>
</dbReference>
<feature type="domain" description="AMP-dependent synthetase/ligase" evidence="1">
    <location>
        <begin position="17"/>
        <end position="362"/>
    </location>
</feature>
<evidence type="ECO:0000259" key="1">
    <source>
        <dbReference type="Pfam" id="PF00501"/>
    </source>
</evidence>
<evidence type="ECO:0000313" key="2">
    <source>
        <dbReference type="EMBL" id="MDT0481015.1"/>
    </source>
</evidence>
<dbReference type="RefSeq" id="WP_311714186.1">
    <property type="nucleotide sequence ID" value="NZ_JAVREZ010000003.1"/>
</dbReference>
<proteinExistence type="predicted"/>
<dbReference type="InterPro" id="IPR050237">
    <property type="entry name" value="ATP-dep_AMP-bd_enzyme"/>
</dbReference>
<organism evidence="2 3">
    <name type="scientific">Streptomyces doebereineriae</name>
    <dbReference type="NCBI Taxonomy" id="3075528"/>
    <lineage>
        <taxon>Bacteria</taxon>
        <taxon>Bacillati</taxon>
        <taxon>Actinomycetota</taxon>
        <taxon>Actinomycetes</taxon>
        <taxon>Kitasatosporales</taxon>
        <taxon>Streptomycetaceae</taxon>
        <taxon>Streptomyces</taxon>
    </lineage>
</organism>
<comment type="caution">
    <text evidence="2">The sequence shown here is derived from an EMBL/GenBank/DDBJ whole genome shotgun (WGS) entry which is preliminary data.</text>
</comment>
<gene>
    <name evidence="2" type="ORF">RNB18_12595</name>
</gene>
<dbReference type="InterPro" id="IPR042099">
    <property type="entry name" value="ANL_N_sf"/>
</dbReference>
<dbReference type="EMBL" id="JAVREZ010000003">
    <property type="protein sequence ID" value="MDT0481015.1"/>
    <property type="molecule type" value="Genomic_DNA"/>
</dbReference>
<dbReference type="Gene3D" id="3.30.300.30">
    <property type="match status" value="1"/>
</dbReference>
<dbReference type="InterPro" id="IPR000873">
    <property type="entry name" value="AMP-dep_synth/lig_dom"/>
</dbReference>
<dbReference type="PANTHER" id="PTHR43767:SF10">
    <property type="entry name" value="SURFACTIN SYNTHASE SUBUNIT 1"/>
    <property type="match status" value="1"/>
</dbReference>
<dbReference type="Proteomes" id="UP001183824">
    <property type="component" value="Unassembled WGS sequence"/>
</dbReference>
<reference evidence="3" key="1">
    <citation type="submission" date="2023-07" db="EMBL/GenBank/DDBJ databases">
        <title>30 novel species of actinomycetes from the DSMZ collection.</title>
        <authorList>
            <person name="Nouioui I."/>
        </authorList>
    </citation>
    <scope>NUCLEOTIDE SEQUENCE [LARGE SCALE GENOMIC DNA]</scope>
    <source>
        <strain evidence="3">DSM 41640</strain>
    </source>
</reference>
<accession>A0ABU2V6X1</accession>
<evidence type="ECO:0000313" key="3">
    <source>
        <dbReference type="Proteomes" id="UP001183824"/>
    </source>
</evidence>
<dbReference type="SUPFAM" id="SSF56801">
    <property type="entry name" value="Acetyl-CoA synthetase-like"/>
    <property type="match status" value="1"/>
</dbReference>
<dbReference type="PANTHER" id="PTHR43767">
    <property type="entry name" value="LONG-CHAIN-FATTY-ACID--COA LIGASE"/>
    <property type="match status" value="1"/>
</dbReference>
<dbReference type="Pfam" id="PF00501">
    <property type="entry name" value="AMP-binding"/>
    <property type="match status" value="1"/>
</dbReference>
<dbReference type="Gene3D" id="3.40.50.12780">
    <property type="entry name" value="N-terminal domain of ligase-like"/>
    <property type="match status" value="1"/>
</dbReference>
<keyword evidence="3" id="KW-1185">Reference proteome</keyword>
<dbReference type="InterPro" id="IPR045851">
    <property type="entry name" value="AMP-bd_C_sf"/>
</dbReference>
<sequence>MTPTPKLVGLALSPDAEADRVCMVAGDRSLTRRQVRREVARTRAVLLDHGLAPGRRVLALLDHGPEAVFFLAAASSLGLRLLMPYGLQAAALPEWLSIADAAEPDVVLHFKRDRTGLDVLRERCATVVELPFPTGEAPEAEMEVEVLHSEPVEHFLTLFTSGTTGKPKAISVNEAHIVARIGWVTRTMGYGPTARIFMTGLMNNTTGVINSFGALLHDATVVFPETPDPAQWPAQVARHRATHLALRPVALKQFVAAAATGEDDLSCLRVVSYGGAAVPRAVLEQGRALLRCDWIQGYGLTETYGPFCFLAEQGHAEARYLKHVYCIGRPDDSLTVRLEPVAGHPDGVGEIWVRGDSVMEGYVDVATGVIQPVGEWLRTGDLAEWSPDGDLVLKGRLAGVLLSENGHRIYPEEIEAVLADTPGADEVVLVGLPNPNGPHELPVACLCGPIGERGDEELRELVTAELRRALAPEKWPDRIWATSEPFARSANGKIMRGEVAAAVDPARVVLLKGGSDD</sequence>